<dbReference type="SUPFAM" id="SSF50965">
    <property type="entry name" value="Galactose oxidase, central domain"/>
    <property type="match status" value="1"/>
</dbReference>
<evidence type="ECO:0000259" key="4">
    <source>
        <dbReference type="Pfam" id="PF09118"/>
    </source>
</evidence>
<evidence type="ECO:0000259" key="3">
    <source>
        <dbReference type="Pfam" id="PF07250"/>
    </source>
</evidence>
<dbReference type="Proteomes" id="UP001499978">
    <property type="component" value="Unassembled WGS sequence"/>
</dbReference>
<feature type="domain" description="Glyoxal oxidase N-terminal" evidence="3">
    <location>
        <begin position="251"/>
        <end position="573"/>
    </location>
</feature>
<evidence type="ECO:0000256" key="2">
    <source>
        <dbReference type="SAM" id="SignalP"/>
    </source>
</evidence>
<proteinExistence type="predicted"/>
<reference evidence="6" key="1">
    <citation type="journal article" date="2019" name="Int. J. Syst. Evol. Microbiol.">
        <title>The Global Catalogue of Microorganisms (GCM) 10K type strain sequencing project: providing services to taxonomists for standard genome sequencing and annotation.</title>
        <authorList>
            <consortium name="The Broad Institute Genomics Platform"/>
            <consortium name="The Broad Institute Genome Sequencing Center for Infectious Disease"/>
            <person name="Wu L."/>
            <person name="Ma J."/>
        </authorList>
    </citation>
    <scope>NUCLEOTIDE SEQUENCE [LARGE SCALE GENOMIC DNA]</scope>
    <source>
        <strain evidence="6">JCM 3367</strain>
    </source>
</reference>
<keyword evidence="6" id="KW-1185">Reference proteome</keyword>
<dbReference type="InterPro" id="IPR014756">
    <property type="entry name" value="Ig_E-set"/>
</dbReference>
<dbReference type="SUPFAM" id="SSF81296">
    <property type="entry name" value="E set domains"/>
    <property type="match status" value="1"/>
</dbReference>
<dbReference type="InterPro" id="IPR009880">
    <property type="entry name" value="Glyoxal_oxidase_N"/>
</dbReference>
<organism evidence="5 6">
    <name type="scientific">Pilimelia columellifera subsp. columellifera</name>
    <dbReference type="NCBI Taxonomy" id="706583"/>
    <lineage>
        <taxon>Bacteria</taxon>
        <taxon>Bacillati</taxon>
        <taxon>Actinomycetota</taxon>
        <taxon>Actinomycetes</taxon>
        <taxon>Micromonosporales</taxon>
        <taxon>Micromonosporaceae</taxon>
        <taxon>Pilimelia</taxon>
    </lineage>
</organism>
<comment type="caution">
    <text evidence="5">The sequence shown here is derived from an EMBL/GenBank/DDBJ whole genome shotgun (WGS) entry which is preliminary data.</text>
</comment>
<evidence type="ECO:0000256" key="1">
    <source>
        <dbReference type="ARBA" id="ARBA00022729"/>
    </source>
</evidence>
<dbReference type="InterPro" id="IPR037293">
    <property type="entry name" value="Gal_Oxidase_central_sf"/>
</dbReference>
<gene>
    <name evidence="5" type="ORF">GCM10010201_02750</name>
</gene>
<dbReference type="InterPro" id="IPR011043">
    <property type="entry name" value="Gal_Oxase/kelch_b-propeller"/>
</dbReference>
<feature type="chain" id="PRO_5046256434" description="Galactose oxidase" evidence="2">
    <location>
        <begin position="21"/>
        <end position="776"/>
    </location>
</feature>
<dbReference type="Gene3D" id="2.60.40.10">
    <property type="entry name" value="Immunoglobulins"/>
    <property type="match status" value="1"/>
</dbReference>
<accession>A0ABP6A693</accession>
<name>A0ABP6A693_9ACTN</name>
<sequence>MIRRMAGLTLGLLCLTLALAEGVPPPASSAPPSNLVVNPGVEELDDGRPACWQLYQRGANTAALVSTSDEHSGRRGMTLRVTAYTDGDAKAMMAERAGCAPAVTPGLRYDLSVWYRSNAPGGSITLFRHDGAGWHYWTDLANLPAAATYTEATARTPVVPAGTTRIQWGVSLAGAGVVTTDDYRMKEAGKPPANPICAPGERCPSGAWEVMPYQSPVRGIHAAVLRTGKVLLIAGSGNDPGEFAKGQFSTTLYDPEAGSFTPVPTPDDLFCGGHAQLPDGRLLVLGGNASYPAADGSHGYKGLRASYIFDPETNAYTRMNDMNEGHWYPSATVLGNGDVLSVGGLNERSEGAVGTEYFSSTQRRWLAPNEVTQTYRFWGLYPAMILTADGRLFYSGSHVFGDGLPGAGASLYDHTTGKITDVPGLQDKDRRDQSMSVLLPPAQDQRVLTVGGGNVVSNLDAVRHTDVVDLSANRPRYRAGPKLPTGFREDGARQKAHEGKMYVSTVILPDGKVFETGGAVHNRADPVFEASMYNPETNRFTDGMARDPVPRGYHSSAFLLPDGRVMAVGDNPGDGSFDNRISVYSPWYLFEKNRPAITSVASRTWKVGSTQRLTVEGDIAEVALIRPAAVTHSSDPNQRYVRLPIVDDDDDGNIDVALTPNPNLAPPGWYMLYAADKRGVPSAAQWVRIEAPATRVPPARRDAAPRPRAVTVPAGVDGCVRSYGDGSQCVPRTFPSMVVDRCGYLRERGLTSLPVRAGDPHALDRNRDGVACGQGD</sequence>
<dbReference type="Gene3D" id="2.130.10.80">
    <property type="entry name" value="Galactose oxidase/kelch, beta-propeller"/>
    <property type="match status" value="1"/>
</dbReference>
<feature type="signal peptide" evidence="2">
    <location>
        <begin position="1"/>
        <end position="20"/>
    </location>
</feature>
<keyword evidence="1 2" id="KW-0732">Signal</keyword>
<evidence type="ECO:0000313" key="5">
    <source>
        <dbReference type="EMBL" id="GAA2511307.1"/>
    </source>
</evidence>
<dbReference type="PANTHER" id="PTHR32208:SF21">
    <property type="entry name" value="LOW QUALITY PROTEIN: ALDEHYDE OXIDASE GLOX-LIKE"/>
    <property type="match status" value="1"/>
</dbReference>
<dbReference type="Gene3D" id="2.60.120.260">
    <property type="entry name" value="Galactose-binding domain-like"/>
    <property type="match status" value="1"/>
</dbReference>
<dbReference type="PANTHER" id="PTHR32208">
    <property type="entry name" value="SECRETED PROTEIN-RELATED"/>
    <property type="match status" value="1"/>
</dbReference>
<dbReference type="InterPro" id="IPR013783">
    <property type="entry name" value="Ig-like_fold"/>
</dbReference>
<evidence type="ECO:0008006" key="7">
    <source>
        <dbReference type="Google" id="ProtNLM"/>
    </source>
</evidence>
<evidence type="ECO:0000313" key="6">
    <source>
        <dbReference type="Proteomes" id="UP001499978"/>
    </source>
</evidence>
<dbReference type="Pfam" id="PF07250">
    <property type="entry name" value="Glyoxal_oxid_N"/>
    <property type="match status" value="1"/>
</dbReference>
<protein>
    <recommendedName>
        <fullName evidence="7">Galactose oxidase</fullName>
    </recommendedName>
</protein>
<feature type="domain" description="Galactose oxidase-like Early set" evidence="4">
    <location>
        <begin position="594"/>
        <end position="689"/>
    </location>
</feature>
<dbReference type="CDD" id="cd02851">
    <property type="entry name" value="E_set_GO_C"/>
    <property type="match status" value="1"/>
</dbReference>
<dbReference type="Pfam" id="PF09118">
    <property type="entry name" value="GO-like_E_set"/>
    <property type="match status" value="1"/>
</dbReference>
<dbReference type="InterPro" id="IPR015202">
    <property type="entry name" value="GO-like_E_set"/>
</dbReference>
<dbReference type="EMBL" id="BAAARY010000001">
    <property type="protein sequence ID" value="GAA2511307.1"/>
    <property type="molecule type" value="Genomic_DNA"/>
</dbReference>